<dbReference type="PANTHER" id="PTHR12601:SF6">
    <property type="entry name" value="CLUSTERED MITOCHONDRIA PROTEIN HOMOLOG"/>
    <property type="match status" value="1"/>
</dbReference>
<dbReference type="CDD" id="cd15466">
    <property type="entry name" value="CLU-central"/>
    <property type="match status" value="1"/>
</dbReference>
<feature type="region of interest" description="Disordered" evidence="2">
    <location>
        <begin position="1453"/>
        <end position="1484"/>
    </location>
</feature>
<keyword evidence="1" id="KW-0963">Cytoplasm</keyword>
<dbReference type="SUPFAM" id="SSF103107">
    <property type="entry name" value="Hypothetical protein c14orf129, hspc210"/>
    <property type="match status" value="1"/>
</dbReference>
<dbReference type="InterPro" id="IPR025697">
    <property type="entry name" value="CLU_dom"/>
</dbReference>
<accession>A0A5C5G3P6</accession>
<feature type="region of interest" description="Disordered" evidence="2">
    <location>
        <begin position="1"/>
        <end position="32"/>
    </location>
</feature>
<gene>
    <name evidence="4" type="ORF">DMC30DRAFT_372196</name>
</gene>
<evidence type="ECO:0000256" key="2">
    <source>
        <dbReference type="SAM" id="MobiDB-lite"/>
    </source>
</evidence>
<feature type="compositionally biased region" description="Basic and acidic residues" evidence="2">
    <location>
        <begin position="245"/>
        <end position="256"/>
    </location>
</feature>
<evidence type="ECO:0000313" key="4">
    <source>
        <dbReference type="EMBL" id="TNY23708.1"/>
    </source>
</evidence>
<sequence length="1508" mass="162630">MSSDAEQQQPALEANGDPQVDTQDQDPLSATVEVTLLVPTQSFLSSAAPAGSKSTSDGFLELPLPIALSDVVHDLKSLITDAPEGFWLGAFSLAPLYADETPAAAEGDDSTAPSHGEWKALTPPAPQTPAPGAQPDPKQWALTKDGVLGDYADLTGVFGAEPQFWEGKRRGLKVVFTPFAAATMHQHLLKVRDTLFSSLPPFASTSTAYDPTAFAISGGSTLYASVCGEADKAAEEQAQGAQPEKAAEDKGAEAVKGKKGKGGKKAPAPAPEPEESPAPAPARDEPHAFTGWTADDLSADSYLKHLNTPSASPSLASPCLKALGVSPWSPPPHPRRLRGDLIYLTVSTLESEQFTITGSASGFWISKTTNSNFDPSPRAVLPKGVHTGPYQSLFELLADISPAFRKGLSALVTKTSRGDWGQSDLVASLAVSHTIPAAPWLVRAPQHVADPFRTQAAYLLTSATTADQLPTARDWNDEFGQFLDLPRDDMNQRLLRERFLTRTQADFVAAATRGAVSIARGDIPPINPNEPPSAYTYIHNNLLFTKAEDGTGIYAHQGGDDAARYVAAKDLRGVEILERLDVDGLSVMQTVLVDYLGERWIAQSLIPGLFKAARDEADAAAAAEKGDGEAAPVVPNAETPNKDDYPPTAAFRIVYGAAEPEKPDEKIRASKYFHEQLAKKVARQMRFAEHDVKDQEGAVTKLWTASDMHGIAATDGRSYFIDCFRMQCVDVEFREKNTTGDASVDYPHRLVLLRPELLEAYRENKLHKWLEGKVGEARAKLEQDQKDKQQSVEAELKEAASESDAPADGDKAVATAGSATEAPTKSVINADDFVLDFNPDAFVERKPTESGGDALVIYDPEAESTKNVRLASQYLREVVLGEFLSDAVASSFLMTDGPYVTTVLHRKGINMRYLGLLVHKIDAEGDKIEHAKVSKDEAAHTLALLKSTLQHEMVVRGAKHVLNGLLRAHDEYDHAAVVAHFYNCLLGASFNGSPAADVSSLPNVERTWTTATPASVRADIAKQVAARFRYELPASWFDEEMLKHKVARELSLRVGAQLVARKYEYGSGTADLAAAAETSSSEVERATATAKKSKKGKKGKAAVEEQPKPQGPPTTFRPEDVLNLGPIVKSTAHRSTLVEDAFAQGTRAIMEGQLDLGESLVNDALHLSEQIYGAVHPDAAQKYHQLGIVWHSLAQRIFSSLRTHDMAEQALKELPEENREQHEKSLQELLVSNPEAARQEAETYLHLAVRMVRQSIVVAERTNGIDSHDAITQYTDLGLLETAAGNHNVALKLTKHAIDLVVAAYGPDHPQLVNLVSNAAATIQARSGIEAAIPLQKECVELAKRIYGEDSVVAGQNEYTLGQGYAIASDLESATAHLSVAEKILEKHLGPDAREVQEAKQFVQVIEASRARDAQEQAAREERLKQRFAAAAPTARPIGARVAANGSRLSSVQLGKQPAVNGGSAPEAAPKRTHGEKADLSVDALVDYIQGSSSASSSKQQRKRKPSP</sequence>
<dbReference type="SUPFAM" id="SSF48452">
    <property type="entry name" value="TPR-like"/>
    <property type="match status" value="1"/>
</dbReference>
<feature type="compositionally biased region" description="Low complexity" evidence="2">
    <location>
        <begin position="1074"/>
        <end position="1090"/>
    </location>
</feature>
<organism evidence="4 5">
    <name type="scientific">Rhodotorula diobovata</name>
    <dbReference type="NCBI Taxonomy" id="5288"/>
    <lineage>
        <taxon>Eukaryota</taxon>
        <taxon>Fungi</taxon>
        <taxon>Dikarya</taxon>
        <taxon>Basidiomycota</taxon>
        <taxon>Pucciniomycotina</taxon>
        <taxon>Microbotryomycetes</taxon>
        <taxon>Sporidiobolales</taxon>
        <taxon>Sporidiobolaceae</taxon>
        <taxon>Rhodotorula</taxon>
    </lineage>
</organism>
<comment type="caution">
    <text evidence="4">The sequence shown here is derived from an EMBL/GenBank/DDBJ whole genome shotgun (WGS) entry which is preliminary data.</text>
</comment>
<dbReference type="GO" id="GO:0005737">
    <property type="term" value="C:cytoplasm"/>
    <property type="evidence" value="ECO:0007669"/>
    <property type="project" value="TreeGrafter"/>
</dbReference>
<dbReference type="Gene3D" id="1.25.40.10">
    <property type="entry name" value="Tetratricopeptide repeat domain"/>
    <property type="match status" value="1"/>
</dbReference>
<dbReference type="GO" id="GO:0048312">
    <property type="term" value="P:intracellular distribution of mitochondria"/>
    <property type="evidence" value="ECO:0007669"/>
    <property type="project" value="TreeGrafter"/>
</dbReference>
<dbReference type="Pfam" id="PF05303">
    <property type="entry name" value="GSKIP_dom"/>
    <property type="match status" value="1"/>
</dbReference>
<feature type="compositionally biased region" description="Basic and acidic residues" evidence="2">
    <location>
        <begin position="781"/>
        <end position="800"/>
    </location>
</feature>
<keyword evidence="5" id="KW-1185">Reference proteome</keyword>
<name>A0A5C5G3P6_9BASI</name>
<evidence type="ECO:0000313" key="5">
    <source>
        <dbReference type="Proteomes" id="UP000311382"/>
    </source>
</evidence>
<feature type="region of interest" description="Disordered" evidence="2">
    <location>
        <begin position="103"/>
        <end position="140"/>
    </location>
</feature>
<dbReference type="Pfam" id="PF12807">
    <property type="entry name" value="eIF3_p135"/>
    <property type="match status" value="1"/>
</dbReference>
<feature type="region of interest" description="Disordered" evidence="2">
    <location>
        <begin position="781"/>
        <end position="821"/>
    </location>
</feature>
<feature type="domain" description="Clu" evidence="3">
    <location>
        <begin position="453"/>
        <end position="734"/>
    </location>
</feature>
<dbReference type="GO" id="GO:0003729">
    <property type="term" value="F:mRNA binding"/>
    <property type="evidence" value="ECO:0007669"/>
    <property type="project" value="TreeGrafter"/>
</dbReference>
<feature type="compositionally biased region" description="Pro residues" evidence="2">
    <location>
        <begin position="123"/>
        <end position="134"/>
    </location>
</feature>
<dbReference type="InterPro" id="IPR023231">
    <property type="entry name" value="GSKIP_dom_sf"/>
</dbReference>
<dbReference type="InterPro" id="IPR011990">
    <property type="entry name" value="TPR-like_helical_dom_sf"/>
</dbReference>
<dbReference type="InterPro" id="IPR007967">
    <property type="entry name" value="GSKIP_dom"/>
</dbReference>
<dbReference type="OrthoDB" id="771227at2759"/>
<proteinExistence type="predicted"/>
<protein>
    <submittedName>
        <fullName evidence="4">Clustered mitochondria-domain-containing protein</fullName>
    </submittedName>
</protein>
<dbReference type="Pfam" id="PF13236">
    <property type="entry name" value="CLU"/>
    <property type="match status" value="1"/>
</dbReference>
<dbReference type="InterPro" id="IPR027523">
    <property type="entry name" value="CLU_prot"/>
</dbReference>
<dbReference type="EMBL" id="SOZI01000008">
    <property type="protein sequence ID" value="TNY23708.1"/>
    <property type="molecule type" value="Genomic_DNA"/>
</dbReference>
<dbReference type="STRING" id="5288.A0A5C5G3P6"/>
<dbReference type="InterPro" id="IPR033646">
    <property type="entry name" value="CLU-central"/>
</dbReference>
<dbReference type="Pfam" id="PF13374">
    <property type="entry name" value="TPR_10"/>
    <property type="match status" value="1"/>
</dbReference>
<reference evidence="4 5" key="1">
    <citation type="submission" date="2019-03" db="EMBL/GenBank/DDBJ databases">
        <title>Rhodosporidium diobovatum UCD-FST 08-225 genome sequencing, assembly, and annotation.</title>
        <authorList>
            <person name="Fakankun I.U."/>
            <person name="Fristensky B."/>
            <person name="Levin D.B."/>
        </authorList>
    </citation>
    <scope>NUCLEOTIDE SEQUENCE [LARGE SCALE GENOMIC DNA]</scope>
    <source>
        <strain evidence="4 5">UCD-FST 08-225</strain>
    </source>
</reference>
<evidence type="ECO:0000259" key="3">
    <source>
        <dbReference type="PROSITE" id="PS51823"/>
    </source>
</evidence>
<dbReference type="Gene3D" id="3.30.2280.10">
    <property type="entry name" value="Hypothetical protein (hspc210)"/>
    <property type="match status" value="1"/>
</dbReference>
<dbReference type="PANTHER" id="PTHR12601">
    <property type="entry name" value="EUKARYOTIC TRANSLATION INITIATION FACTOR 3 SUBUNIT EIF-3"/>
    <property type="match status" value="1"/>
</dbReference>
<dbReference type="PROSITE" id="PS51823">
    <property type="entry name" value="CLU"/>
    <property type="match status" value="1"/>
</dbReference>
<evidence type="ECO:0000256" key="1">
    <source>
        <dbReference type="ARBA" id="ARBA00022490"/>
    </source>
</evidence>
<feature type="compositionally biased region" description="Pro residues" evidence="2">
    <location>
        <begin position="268"/>
        <end position="280"/>
    </location>
</feature>
<feature type="region of interest" description="Disordered" evidence="2">
    <location>
        <begin position="621"/>
        <end position="645"/>
    </location>
</feature>
<feature type="compositionally biased region" description="Polar residues" evidence="2">
    <location>
        <begin position="1"/>
        <end position="10"/>
    </location>
</feature>
<feature type="compositionally biased region" description="Basic and acidic residues" evidence="2">
    <location>
        <begin position="1469"/>
        <end position="1480"/>
    </location>
</feature>
<feature type="region of interest" description="Disordered" evidence="2">
    <location>
        <begin position="1489"/>
        <end position="1508"/>
    </location>
</feature>
<feature type="region of interest" description="Disordered" evidence="2">
    <location>
        <begin position="234"/>
        <end position="290"/>
    </location>
</feature>
<feature type="region of interest" description="Disordered" evidence="2">
    <location>
        <begin position="1074"/>
        <end position="1119"/>
    </location>
</feature>
<dbReference type="Proteomes" id="UP000311382">
    <property type="component" value="Unassembled WGS sequence"/>
</dbReference>
<feature type="compositionally biased region" description="Basic residues" evidence="2">
    <location>
        <begin position="1091"/>
        <end position="1100"/>
    </location>
</feature>